<keyword evidence="2" id="KW-1185">Reference proteome</keyword>
<sequence length="51" mass="6331">MVIPNVRPFDYTIHDIKHWNISFARFNSNYPLEWQPLQAEKHQVWFFLVEK</sequence>
<accession>A4BU99</accession>
<dbReference type="HOGENOM" id="CLU_3101400_0_0_6"/>
<evidence type="ECO:0000313" key="2">
    <source>
        <dbReference type="Proteomes" id="UP000003374"/>
    </source>
</evidence>
<organism evidence="1 2">
    <name type="scientific">Nitrococcus mobilis Nb-231</name>
    <dbReference type="NCBI Taxonomy" id="314278"/>
    <lineage>
        <taxon>Bacteria</taxon>
        <taxon>Pseudomonadati</taxon>
        <taxon>Pseudomonadota</taxon>
        <taxon>Gammaproteobacteria</taxon>
        <taxon>Chromatiales</taxon>
        <taxon>Ectothiorhodospiraceae</taxon>
        <taxon>Nitrococcus</taxon>
    </lineage>
</organism>
<name>A4BU99_9GAMM</name>
<protein>
    <submittedName>
        <fullName evidence="1">Uncharacterized protein</fullName>
    </submittedName>
</protein>
<proteinExistence type="predicted"/>
<evidence type="ECO:0000313" key="1">
    <source>
        <dbReference type="EMBL" id="EAR20773.1"/>
    </source>
</evidence>
<dbReference type="EMBL" id="AAOF01000017">
    <property type="protein sequence ID" value="EAR20773.1"/>
    <property type="molecule type" value="Genomic_DNA"/>
</dbReference>
<gene>
    <name evidence="1" type="ORF">NB231_12821</name>
</gene>
<dbReference type="Proteomes" id="UP000003374">
    <property type="component" value="Unassembled WGS sequence"/>
</dbReference>
<comment type="caution">
    <text evidence="1">The sequence shown here is derived from an EMBL/GenBank/DDBJ whole genome shotgun (WGS) entry which is preliminary data.</text>
</comment>
<reference evidence="1 2" key="1">
    <citation type="submission" date="2006-02" db="EMBL/GenBank/DDBJ databases">
        <authorList>
            <person name="Waterbury J."/>
            <person name="Ferriera S."/>
            <person name="Johnson J."/>
            <person name="Kravitz S."/>
            <person name="Halpern A."/>
            <person name="Remington K."/>
            <person name="Beeson K."/>
            <person name="Tran B."/>
            <person name="Rogers Y.-H."/>
            <person name="Friedman R."/>
            <person name="Venter J.C."/>
        </authorList>
    </citation>
    <scope>NUCLEOTIDE SEQUENCE [LARGE SCALE GENOMIC DNA]</scope>
    <source>
        <strain evidence="1 2">Nb-231</strain>
    </source>
</reference>
<dbReference type="AlphaFoldDB" id="A4BU99"/>